<protein>
    <submittedName>
        <fullName evidence="2">Uncharacterized protein</fullName>
    </submittedName>
</protein>
<organism evidence="2 3">
    <name type="scientific">Pacificibacter marinus</name>
    <dbReference type="NCBI Taxonomy" id="658057"/>
    <lineage>
        <taxon>Bacteria</taxon>
        <taxon>Pseudomonadati</taxon>
        <taxon>Pseudomonadota</taxon>
        <taxon>Alphaproteobacteria</taxon>
        <taxon>Rhodobacterales</taxon>
        <taxon>Roseobacteraceae</taxon>
        <taxon>Pacificibacter</taxon>
    </lineage>
</organism>
<feature type="transmembrane region" description="Helical" evidence="1">
    <location>
        <begin position="109"/>
        <end position="126"/>
    </location>
</feature>
<sequence>MEHLILSYVFLDEAMIIIINFALIFIGGLIGARIFKIKTQMRRISYFWSYVLCYIALTALQFGWLLTSYALEAGLLGILGVTLLLIYVAFGAALYYFSAARSNDIDGTTSNAWMAFIPLVNLWLMFKRGESYKVSRPTLSRFVLDPVLLICGIFALSLSSALQIISEDIAEKNASSQRPEFTTALKEKMTLQESLAHEAALSSRELPLRIDNITVFKSIEADGHTVTMTYDIDRENIELRPDFKQMLASEYCAPDMLETDLQRGAILKLIYTAPSGRTIAQYQITQDDC</sequence>
<feature type="transmembrane region" description="Helical" evidence="1">
    <location>
        <begin position="73"/>
        <end position="97"/>
    </location>
</feature>
<evidence type="ECO:0000256" key="1">
    <source>
        <dbReference type="SAM" id="Phobius"/>
    </source>
</evidence>
<keyword evidence="1" id="KW-0472">Membrane</keyword>
<feature type="transmembrane region" description="Helical" evidence="1">
    <location>
        <begin position="146"/>
        <end position="165"/>
    </location>
</feature>
<evidence type="ECO:0000313" key="2">
    <source>
        <dbReference type="EMBL" id="SLN70784.1"/>
    </source>
</evidence>
<gene>
    <name evidence="2" type="ORF">PAM7971_03799</name>
</gene>
<keyword evidence="3" id="KW-1185">Reference proteome</keyword>
<proteinExistence type="predicted"/>
<name>A0A1Y5TT10_9RHOB</name>
<dbReference type="EMBL" id="FWFW01000024">
    <property type="protein sequence ID" value="SLN70784.1"/>
    <property type="molecule type" value="Genomic_DNA"/>
</dbReference>
<dbReference type="STRING" id="658057.SAMN04488032_1295"/>
<dbReference type="Proteomes" id="UP000193307">
    <property type="component" value="Unassembled WGS sequence"/>
</dbReference>
<evidence type="ECO:0000313" key="3">
    <source>
        <dbReference type="Proteomes" id="UP000193307"/>
    </source>
</evidence>
<keyword evidence="1" id="KW-0812">Transmembrane</keyword>
<feature type="transmembrane region" description="Helical" evidence="1">
    <location>
        <begin position="47"/>
        <end position="67"/>
    </location>
</feature>
<keyword evidence="1" id="KW-1133">Transmembrane helix</keyword>
<dbReference type="Gene3D" id="3.30.300.250">
    <property type="match status" value="1"/>
</dbReference>
<accession>A0A1Y5TT10</accession>
<reference evidence="2 3" key="1">
    <citation type="submission" date="2017-03" db="EMBL/GenBank/DDBJ databases">
        <authorList>
            <person name="Afonso C.L."/>
            <person name="Miller P.J."/>
            <person name="Scott M.A."/>
            <person name="Spackman E."/>
            <person name="Goraichik I."/>
            <person name="Dimitrov K.M."/>
            <person name="Suarez D.L."/>
            <person name="Swayne D.E."/>
        </authorList>
    </citation>
    <scope>NUCLEOTIDE SEQUENCE [LARGE SCALE GENOMIC DNA]</scope>
    <source>
        <strain evidence="2 3">CECT 7971</strain>
    </source>
</reference>
<dbReference type="AlphaFoldDB" id="A0A1Y5TT10"/>
<feature type="transmembrane region" description="Helical" evidence="1">
    <location>
        <begin position="14"/>
        <end position="35"/>
    </location>
</feature>